<dbReference type="EMBL" id="JAWDGP010006684">
    <property type="protein sequence ID" value="KAK3736854.1"/>
    <property type="molecule type" value="Genomic_DNA"/>
</dbReference>
<dbReference type="GO" id="GO:1904273">
    <property type="term" value="P:L-alanine import across plasma membrane"/>
    <property type="evidence" value="ECO:0007669"/>
    <property type="project" value="TreeGrafter"/>
</dbReference>
<evidence type="ECO:0000313" key="5">
    <source>
        <dbReference type="Proteomes" id="UP001283361"/>
    </source>
</evidence>
<dbReference type="InterPro" id="IPR006047">
    <property type="entry name" value="GH13_cat_dom"/>
</dbReference>
<organism evidence="4 5">
    <name type="scientific">Elysia crispata</name>
    <name type="common">lettuce slug</name>
    <dbReference type="NCBI Taxonomy" id="231223"/>
    <lineage>
        <taxon>Eukaryota</taxon>
        <taxon>Metazoa</taxon>
        <taxon>Spiralia</taxon>
        <taxon>Lophotrochozoa</taxon>
        <taxon>Mollusca</taxon>
        <taxon>Gastropoda</taxon>
        <taxon>Heterobranchia</taxon>
        <taxon>Euthyneura</taxon>
        <taxon>Panpulmonata</taxon>
        <taxon>Sacoglossa</taxon>
        <taxon>Placobranchoidea</taxon>
        <taxon>Plakobranchidae</taxon>
        <taxon>Elysia</taxon>
    </lineage>
</organism>
<feature type="domain" description="Glycosyl hydrolase family 13 catalytic" evidence="3">
    <location>
        <begin position="136"/>
        <end position="532"/>
    </location>
</feature>
<dbReference type="GO" id="GO:0016324">
    <property type="term" value="C:apical plasma membrane"/>
    <property type="evidence" value="ECO:0007669"/>
    <property type="project" value="TreeGrafter"/>
</dbReference>
<reference evidence="4" key="1">
    <citation type="journal article" date="2023" name="G3 (Bethesda)">
        <title>A reference genome for the long-term kleptoplast-retaining sea slug Elysia crispata morphotype clarki.</title>
        <authorList>
            <person name="Eastman K.E."/>
            <person name="Pendleton A.L."/>
            <person name="Shaikh M.A."/>
            <person name="Suttiyut T."/>
            <person name="Ogas R."/>
            <person name="Tomko P."/>
            <person name="Gavelis G."/>
            <person name="Widhalm J.R."/>
            <person name="Wisecaver J.H."/>
        </authorList>
    </citation>
    <scope>NUCLEOTIDE SEQUENCE</scope>
    <source>
        <strain evidence="4">ECLA1</strain>
    </source>
</reference>
<keyword evidence="2" id="KW-0472">Membrane</keyword>
<dbReference type="GO" id="GO:0005975">
    <property type="term" value="P:carbohydrate metabolic process"/>
    <property type="evidence" value="ECO:0007669"/>
    <property type="project" value="InterPro"/>
</dbReference>
<dbReference type="Pfam" id="PF00128">
    <property type="entry name" value="Alpha-amylase"/>
    <property type="match status" value="1"/>
</dbReference>
<dbReference type="GO" id="GO:1903801">
    <property type="term" value="P:L-leucine import across plasma membrane"/>
    <property type="evidence" value="ECO:0007669"/>
    <property type="project" value="TreeGrafter"/>
</dbReference>
<dbReference type="Gene3D" id="3.90.400.10">
    <property type="entry name" value="Oligo-1,6-glucosidase, Domain 2"/>
    <property type="match status" value="1"/>
</dbReference>
<dbReference type="GO" id="GO:0015823">
    <property type="term" value="P:phenylalanine transport"/>
    <property type="evidence" value="ECO:0007669"/>
    <property type="project" value="TreeGrafter"/>
</dbReference>
<accession>A0AAE1CU74</accession>
<keyword evidence="5" id="KW-1185">Reference proteome</keyword>
<dbReference type="SMART" id="SM00642">
    <property type="entry name" value="Aamy"/>
    <property type="match status" value="1"/>
</dbReference>
<comment type="caution">
    <text evidence="4">The sequence shown here is derived from an EMBL/GenBank/DDBJ whole genome shotgun (WGS) entry which is preliminary data.</text>
</comment>
<evidence type="ECO:0000256" key="2">
    <source>
        <dbReference type="SAM" id="Phobius"/>
    </source>
</evidence>
<dbReference type="PANTHER" id="PTHR46673:SF1">
    <property type="entry name" value="4F2 CELL-SURFACE ANTIGEN HEAVY CHAIN"/>
    <property type="match status" value="1"/>
</dbReference>
<dbReference type="InterPro" id="IPR045857">
    <property type="entry name" value="O16G_dom_2"/>
</dbReference>
<dbReference type="Pfam" id="PF16028">
    <property type="entry name" value="SLC3A2_N"/>
    <property type="match status" value="1"/>
</dbReference>
<dbReference type="Gene3D" id="3.20.20.80">
    <property type="entry name" value="Glycosidases"/>
    <property type="match status" value="1"/>
</dbReference>
<dbReference type="InterPro" id="IPR042280">
    <property type="entry name" value="SLC3A2"/>
</dbReference>
<dbReference type="GO" id="GO:0015173">
    <property type="term" value="F:aromatic amino acid transmembrane transporter activity"/>
    <property type="evidence" value="ECO:0007669"/>
    <property type="project" value="TreeGrafter"/>
</dbReference>
<dbReference type="InterPro" id="IPR017853">
    <property type="entry name" value="GH"/>
</dbReference>
<evidence type="ECO:0000313" key="4">
    <source>
        <dbReference type="EMBL" id="KAK3736854.1"/>
    </source>
</evidence>
<dbReference type="GO" id="GO:0015180">
    <property type="term" value="F:L-alanine transmembrane transporter activity"/>
    <property type="evidence" value="ECO:0007669"/>
    <property type="project" value="TreeGrafter"/>
</dbReference>
<evidence type="ECO:0000259" key="3">
    <source>
        <dbReference type="SMART" id="SM00642"/>
    </source>
</evidence>
<keyword evidence="2" id="KW-1133">Transmembrane helix</keyword>
<proteinExistence type="predicted"/>
<dbReference type="SUPFAM" id="SSF51445">
    <property type="entry name" value="(Trans)glycosidases"/>
    <property type="match status" value="1"/>
</dbReference>
<dbReference type="InterPro" id="IPR031984">
    <property type="entry name" value="SLC3A2_N"/>
</dbReference>
<name>A0AAE1CU74_9GAST</name>
<sequence length="655" mass="74609">MTNHEEGKPNGAENDNNKSELEDTTAVDIDLPDESKAQLINGGARGDEHPEKFKTAIIDPGAASSDGEVSFNGLGKDEVLQYANDPFWVKLRWAMFILFWVGWLAMLVTAIAIIVLAPRCPHRPDLKWYHTDNVYQVYATSFKDSDNDGVGDFEGLKDKMDYVTDDLKTKAFWLSGIYKADMEGPCMGVIDHKALDPEFVDDTEKFRSWVKKMRKEGKKVILDLIPNHTSKKHPWFMKSVDKDGDYKDYYVWAEGSSSNPPNNWKMATKDVSAWSYDSKRQAWYLHQISEECPDLNLNNSLVVEEIKDIMKYWFDAGVSGFNIRDVEYLVENPDTSVQDDQDRNQTRNYKGTLPFLQELREVADDYSDKPGRERVLYATVFHSNRAQIKDYWGTEKNERLHIVAPYLEELGKITCNAQCVKAMVENVISEEIEEEQWLGLQVGDEDRSRITSSLAQSDPVNYEHRLLIAHALQLLLPGTPLAYYGDEFGQRNGADDSTVKYHAPMQWDNTENAGFTGKGVQPYINMSLTYAQDNVEVGKVIFKDMTPFVAYQTLTDLRKEESFQFGKTKLCTVGENVLMFSRHASRFPYFVTLVNLAGTKVTVTSSDLKCLDTKDEVVVSFHSRDEKVNALLDMEDQSVHLEPFDVVVLKFAADD</sequence>
<feature type="region of interest" description="Disordered" evidence="1">
    <location>
        <begin position="1"/>
        <end position="33"/>
    </location>
</feature>
<keyword evidence="2" id="KW-0812">Transmembrane</keyword>
<dbReference type="PANTHER" id="PTHR46673">
    <property type="entry name" value="4F2 CELL-SURFACE ANTIGEN HEAVY CHAIN"/>
    <property type="match status" value="1"/>
</dbReference>
<dbReference type="GO" id="GO:0016323">
    <property type="term" value="C:basolateral plasma membrane"/>
    <property type="evidence" value="ECO:0007669"/>
    <property type="project" value="TreeGrafter"/>
</dbReference>
<evidence type="ECO:0000256" key="1">
    <source>
        <dbReference type="SAM" id="MobiDB-lite"/>
    </source>
</evidence>
<protein>
    <recommendedName>
        <fullName evidence="3">Glycosyl hydrolase family 13 catalytic domain-containing protein</fullName>
    </recommendedName>
</protein>
<dbReference type="GO" id="GO:0015190">
    <property type="term" value="F:L-leucine transmembrane transporter activity"/>
    <property type="evidence" value="ECO:0007669"/>
    <property type="project" value="TreeGrafter"/>
</dbReference>
<dbReference type="Proteomes" id="UP001283361">
    <property type="component" value="Unassembled WGS sequence"/>
</dbReference>
<dbReference type="AlphaFoldDB" id="A0AAE1CU74"/>
<feature type="transmembrane region" description="Helical" evidence="2">
    <location>
        <begin position="93"/>
        <end position="117"/>
    </location>
</feature>
<gene>
    <name evidence="4" type="ORF">RRG08_000603</name>
</gene>